<dbReference type="InterPro" id="IPR032694">
    <property type="entry name" value="CopC/D"/>
</dbReference>
<comment type="similarity">
    <text evidence="6">Belongs to the CopD family.</text>
</comment>
<evidence type="ECO:0000313" key="8">
    <source>
        <dbReference type="EMBL" id="CFQ70472.1"/>
    </source>
</evidence>
<reference evidence="8 10" key="1">
    <citation type="submission" date="2015-03" db="EMBL/GenBank/DDBJ databases">
        <authorList>
            <person name="Murphy D."/>
        </authorList>
    </citation>
    <scope>NUCLEOTIDE SEQUENCE [LARGE SCALE GENOMIC DNA]</scope>
    <source>
        <strain evidence="8 10">IP26249</strain>
    </source>
</reference>
<dbReference type="PANTHER" id="PTHR34820:SF4">
    <property type="entry name" value="INNER MEMBRANE PROTEIN YEBZ"/>
    <property type="match status" value="1"/>
</dbReference>
<dbReference type="NCBIfam" id="NF033808">
    <property type="entry name" value="copper_CopD"/>
    <property type="match status" value="1"/>
</dbReference>
<reference evidence="9 11" key="2">
    <citation type="submission" date="2021-01" db="EMBL/GenBank/DDBJ databases">
        <title>FDA dAtabase for Regulatory Grade micrObial Sequences (FDA-ARGOS): Supporting development and validation of Infectious Disease Dx tests.</title>
        <authorList>
            <person name="Blissenbach B."/>
            <person name="Krut O."/>
            <person name="Tallon L."/>
            <person name="Sadzewicz L."/>
            <person name="Zhao X."/>
            <person name="Boylan J."/>
            <person name="Ott S."/>
            <person name="Bowen H."/>
            <person name="Vavikolanu K."/>
            <person name="Mehta A."/>
            <person name="Aluvathingal J."/>
            <person name="Nadendla S."/>
            <person name="Yan Y."/>
            <person name="Sichtig H."/>
        </authorList>
    </citation>
    <scope>NUCLEOTIDE SEQUENCE [LARGE SCALE GENOMIC DNA]</scope>
    <source>
        <strain evidence="9 11">FDAARGOS_1082</strain>
    </source>
</reference>
<dbReference type="Proteomes" id="UP000595309">
    <property type="component" value="Chromosome"/>
</dbReference>
<dbReference type="OMA" id="TMMRFSR"/>
<dbReference type="EMBL" id="CGBR01000028">
    <property type="protein sequence ID" value="CFQ70472.1"/>
    <property type="molecule type" value="Genomic_DNA"/>
</dbReference>
<dbReference type="EMBL" id="CP068146">
    <property type="protein sequence ID" value="QQU46591.1"/>
    <property type="molecule type" value="Genomic_DNA"/>
</dbReference>
<keyword evidence="5 6" id="KW-0472">Membrane</keyword>
<protein>
    <recommendedName>
        <fullName evidence="6">Copper resistance protein D</fullName>
    </recommendedName>
</protein>
<dbReference type="GeneID" id="31408787"/>
<keyword evidence="2 6" id="KW-1003">Cell membrane</keyword>
<proteinExistence type="inferred from homology"/>
<gene>
    <name evidence="8" type="primary">yebZ</name>
    <name evidence="9" type="synonym">copD</name>
    <name evidence="8" type="ORF">ERS137941_03302</name>
    <name evidence="9" type="ORF">I6I39_16930</name>
</gene>
<organism evidence="8 10">
    <name type="scientific">Yersinia enterocolitica</name>
    <dbReference type="NCBI Taxonomy" id="630"/>
    <lineage>
        <taxon>Bacteria</taxon>
        <taxon>Pseudomonadati</taxon>
        <taxon>Pseudomonadota</taxon>
        <taxon>Gammaproteobacteria</taxon>
        <taxon>Enterobacterales</taxon>
        <taxon>Yersiniaceae</taxon>
        <taxon>Yersinia</taxon>
    </lineage>
</organism>
<dbReference type="GO" id="GO:0046688">
    <property type="term" value="P:response to copper ion"/>
    <property type="evidence" value="ECO:0007669"/>
    <property type="project" value="UniProtKB-UniRule"/>
</dbReference>
<feature type="transmembrane region" description="Helical" evidence="6">
    <location>
        <begin position="12"/>
        <end position="32"/>
    </location>
</feature>
<feature type="transmembrane region" description="Helical" evidence="6">
    <location>
        <begin position="196"/>
        <end position="215"/>
    </location>
</feature>
<sequence length="294" mass="32568">MSLATLFVLCRFLHFLAVMLMFGISIFTAVLAPDRFSSILKNRLSPLLMLSTFLGLASAIGLLAIQAGMMGDGWSDTYRLSVWWAVLGTRFGEIWQWHLGLSILSMWVVLLGTTRLYYQLMLACSTLLLASLAFTGHAAMHDGVLGWVHQTNQIIHLLSAGYWLGCLPALLVCLAYTRRDDVKREAITTLIRFSSWGHLAVALVLATGMINSIIILRETSLTLISVYQMLLLSKAILVLFMIVVAIINRYLIVPMLRKLPVKAHYWLVVNSCAEIVLGAAVLLLVSIFATMAPV</sequence>
<dbReference type="AlphaFoldDB" id="A0A0E1NHM6"/>
<keyword evidence="6" id="KW-0997">Cell inner membrane</keyword>
<dbReference type="GO" id="GO:0006825">
    <property type="term" value="P:copper ion transport"/>
    <property type="evidence" value="ECO:0007669"/>
    <property type="project" value="InterPro"/>
</dbReference>
<dbReference type="InterPro" id="IPR008457">
    <property type="entry name" value="Cu-R_CopD_dom"/>
</dbReference>
<evidence type="ECO:0000259" key="7">
    <source>
        <dbReference type="Pfam" id="PF05425"/>
    </source>
</evidence>
<evidence type="ECO:0000256" key="1">
    <source>
        <dbReference type="ARBA" id="ARBA00004651"/>
    </source>
</evidence>
<dbReference type="PATRIC" id="fig|630.129.peg.2425"/>
<feature type="transmembrane region" description="Helical" evidence="6">
    <location>
        <begin position="235"/>
        <end position="253"/>
    </location>
</feature>
<feature type="transmembrane region" description="Helical" evidence="6">
    <location>
        <begin position="44"/>
        <end position="65"/>
    </location>
</feature>
<evidence type="ECO:0000256" key="5">
    <source>
        <dbReference type="ARBA" id="ARBA00023136"/>
    </source>
</evidence>
<dbReference type="PANTHER" id="PTHR34820">
    <property type="entry name" value="INNER MEMBRANE PROTEIN YEBZ"/>
    <property type="match status" value="1"/>
</dbReference>
<dbReference type="InterPro" id="IPR047689">
    <property type="entry name" value="CopD"/>
</dbReference>
<comment type="function">
    <text evidence="6">Involved in copper resistance.</text>
</comment>
<evidence type="ECO:0000256" key="6">
    <source>
        <dbReference type="RuleBase" id="RU369037"/>
    </source>
</evidence>
<keyword evidence="4 6" id="KW-1133">Transmembrane helix</keyword>
<feature type="transmembrane region" description="Helical" evidence="6">
    <location>
        <begin position="154"/>
        <end position="176"/>
    </location>
</feature>
<dbReference type="Proteomes" id="UP000048841">
    <property type="component" value="Unassembled WGS sequence"/>
</dbReference>
<feature type="domain" description="Copper resistance protein D" evidence="7">
    <location>
        <begin position="189"/>
        <end position="287"/>
    </location>
</feature>
<evidence type="ECO:0000256" key="2">
    <source>
        <dbReference type="ARBA" id="ARBA00022475"/>
    </source>
</evidence>
<keyword evidence="6" id="KW-0186">Copper</keyword>
<feature type="transmembrane region" description="Helical" evidence="6">
    <location>
        <begin position="265"/>
        <end position="289"/>
    </location>
</feature>
<dbReference type="RefSeq" id="WP_005163602.1">
    <property type="nucleotide sequence ID" value="NZ_CGBC01000034.1"/>
</dbReference>
<evidence type="ECO:0000313" key="9">
    <source>
        <dbReference type="EMBL" id="QQU46591.1"/>
    </source>
</evidence>
<name>A0A0E1NHM6_YEREN</name>
<feature type="transmembrane region" description="Helical" evidence="6">
    <location>
        <begin position="94"/>
        <end position="111"/>
    </location>
</feature>
<comment type="subcellular location">
    <subcellularLocation>
        <location evidence="6">Cell inner membrane</location>
        <topology evidence="6">Multi-pass membrane protein</topology>
    </subcellularLocation>
    <subcellularLocation>
        <location evidence="1">Cell membrane</location>
        <topology evidence="1">Multi-pass membrane protein</topology>
    </subcellularLocation>
</comment>
<evidence type="ECO:0000313" key="11">
    <source>
        <dbReference type="Proteomes" id="UP000595309"/>
    </source>
</evidence>
<accession>A0A0E1NHM6</accession>
<evidence type="ECO:0000256" key="3">
    <source>
        <dbReference type="ARBA" id="ARBA00022692"/>
    </source>
</evidence>
<evidence type="ECO:0000313" key="10">
    <source>
        <dbReference type="Proteomes" id="UP000048841"/>
    </source>
</evidence>
<keyword evidence="3 6" id="KW-0812">Transmembrane</keyword>
<dbReference type="Pfam" id="PF05425">
    <property type="entry name" value="CopD"/>
    <property type="match status" value="1"/>
</dbReference>
<feature type="transmembrane region" description="Helical" evidence="6">
    <location>
        <begin position="116"/>
        <end position="134"/>
    </location>
</feature>
<dbReference type="KEGG" id="yet:CH48_4027"/>
<dbReference type="GO" id="GO:0005886">
    <property type="term" value="C:plasma membrane"/>
    <property type="evidence" value="ECO:0007669"/>
    <property type="project" value="UniProtKB-SubCell"/>
</dbReference>
<evidence type="ECO:0000256" key="4">
    <source>
        <dbReference type="ARBA" id="ARBA00022989"/>
    </source>
</evidence>